<keyword evidence="2" id="KW-1003">Cell membrane</keyword>
<keyword evidence="5" id="KW-0573">Peptidoglycan synthesis</keyword>
<evidence type="ECO:0000256" key="4">
    <source>
        <dbReference type="ARBA" id="ARBA00022960"/>
    </source>
</evidence>
<gene>
    <name evidence="9" type="ORF">UY59_C0037G0002</name>
</gene>
<comment type="subcellular location">
    <subcellularLocation>
        <location evidence="1">Cell membrane</location>
        <topology evidence="1">Multi-pass membrane protein</topology>
    </subcellularLocation>
</comment>
<feature type="transmembrane region" description="Helical" evidence="8">
    <location>
        <begin position="166"/>
        <end position="183"/>
    </location>
</feature>
<evidence type="ECO:0000256" key="6">
    <source>
        <dbReference type="ARBA" id="ARBA00022989"/>
    </source>
</evidence>
<feature type="transmembrane region" description="Helical" evidence="8">
    <location>
        <begin position="92"/>
        <end position="116"/>
    </location>
</feature>
<sequence length="293" mass="31411">MPQGFDFFLPKLRHLSAPFPLLSSLLALLRDRLFAHTFGAGYELDIYYAAFRIPDLLFVAIGALVSVYILIPELVSRGKDGEKDYIDTIVTGFSVLAVAVAGLAALLAPSILEILFPRFVESGHIEILVTLTRIMLLQPILLGLSNILAAITQVRARYGLYALSPILYNLGIIGGIVLLYPLWGLPGLAWGVVIGASFHLGIQVPSIVADGFFLRIPRIVESRALLRTVLISVPRALALSVNQIAFVGLTALAATLAPGSIAVFMFAFNLNNVPLSIIGASYSVAAFPTLAAV</sequence>
<dbReference type="InterPro" id="IPR004268">
    <property type="entry name" value="MurJ"/>
</dbReference>
<evidence type="ECO:0000256" key="1">
    <source>
        <dbReference type="ARBA" id="ARBA00004651"/>
    </source>
</evidence>
<dbReference type="InterPro" id="IPR051050">
    <property type="entry name" value="Lipid_II_flippase_MurJ/MviN"/>
</dbReference>
<dbReference type="Pfam" id="PF03023">
    <property type="entry name" value="MurJ"/>
    <property type="match status" value="1"/>
</dbReference>
<feature type="transmembrane region" description="Helical" evidence="8">
    <location>
        <begin position="189"/>
        <end position="213"/>
    </location>
</feature>
<dbReference type="PANTHER" id="PTHR47019:SF1">
    <property type="entry name" value="LIPID II FLIPPASE MURJ"/>
    <property type="match status" value="1"/>
</dbReference>
<evidence type="ECO:0000256" key="8">
    <source>
        <dbReference type="SAM" id="Phobius"/>
    </source>
</evidence>
<evidence type="ECO:0000313" key="10">
    <source>
        <dbReference type="Proteomes" id="UP000034057"/>
    </source>
</evidence>
<keyword evidence="4" id="KW-0133">Cell shape</keyword>
<dbReference type="Proteomes" id="UP000034057">
    <property type="component" value="Unassembled WGS sequence"/>
</dbReference>
<protein>
    <submittedName>
        <fullName evidence="9">Integral membrane protein MviN</fullName>
    </submittedName>
</protein>
<dbReference type="PANTHER" id="PTHR47019">
    <property type="entry name" value="LIPID II FLIPPASE MURJ"/>
    <property type="match status" value="1"/>
</dbReference>
<dbReference type="AlphaFoldDB" id="A0A0G1WF36"/>
<keyword evidence="7 8" id="KW-0472">Membrane</keyword>
<name>A0A0G1WF36_9BACT</name>
<evidence type="ECO:0000256" key="2">
    <source>
        <dbReference type="ARBA" id="ARBA00022475"/>
    </source>
</evidence>
<organism evidence="9 10">
    <name type="scientific">Candidatus Kaiserbacteria bacterium GW2011_GWA1_50_28</name>
    <dbReference type="NCBI Taxonomy" id="1618668"/>
    <lineage>
        <taxon>Bacteria</taxon>
        <taxon>Candidatus Kaiseribacteriota</taxon>
    </lineage>
</organism>
<dbReference type="GO" id="GO:0034204">
    <property type="term" value="P:lipid translocation"/>
    <property type="evidence" value="ECO:0007669"/>
    <property type="project" value="TreeGrafter"/>
</dbReference>
<evidence type="ECO:0000256" key="3">
    <source>
        <dbReference type="ARBA" id="ARBA00022692"/>
    </source>
</evidence>
<accession>A0A0G1WF36</accession>
<reference evidence="9 10" key="1">
    <citation type="journal article" date="2015" name="Nature">
        <title>rRNA introns, odd ribosomes, and small enigmatic genomes across a large radiation of phyla.</title>
        <authorList>
            <person name="Brown C.T."/>
            <person name="Hug L.A."/>
            <person name="Thomas B.C."/>
            <person name="Sharon I."/>
            <person name="Castelle C.J."/>
            <person name="Singh A."/>
            <person name="Wilkins M.J."/>
            <person name="Williams K.H."/>
            <person name="Banfield J.F."/>
        </authorList>
    </citation>
    <scope>NUCLEOTIDE SEQUENCE [LARGE SCALE GENOMIC DNA]</scope>
</reference>
<dbReference type="PRINTS" id="PR01806">
    <property type="entry name" value="VIRFACTRMVIN"/>
</dbReference>
<evidence type="ECO:0000256" key="7">
    <source>
        <dbReference type="ARBA" id="ARBA00023136"/>
    </source>
</evidence>
<proteinExistence type="predicted"/>
<keyword evidence="6 8" id="KW-1133">Transmembrane helix</keyword>
<evidence type="ECO:0000256" key="5">
    <source>
        <dbReference type="ARBA" id="ARBA00022984"/>
    </source>
</evidence>
<dbReference type="GO" id="GO:0015648">
    <property type="term" value="F:lipid-linked peptidoglycan transporter activity"/>
    <property type="evidence" value="ECO:0007669"/>
    <property type="project" value="TreeGrafter"/>
</dbReference>
<dbReference type="GO" id="GO:0008360">
    <property type="term" value="P:regulation of cell shape"/>
    <property type="evidence" value="ECO:0007669"/>
    <property type="project" value="UniProtKB-KW"/>
</dbReference>
<dbReference type="EMBL" id="LCQO01000037">
    <property type="protein sequence ID" value="KKW17411.1"/>
    <property type="molecule type" value="Genomic_DNA"/>
</dbReference>
<keyword evidence="3 8" id="KW-0812">Transmembrane</keyword>
<comment type="caution">
    <text evidence="9">The sequence shown here is derived from an EMBL/GenBank/DDBJ whole genome shotgun (WGS) entry which is preliminary data.</text>
</comment>
<dbReference type="GO" id="GO:0005886">
    <property type="term" value="C:plasma membrane"/>
    <property type="evidence" value="ECO:0007669"/>
    <property type="project" value="UniProtKB-SubCell"/>
</dbReference>
<feature type="transmembrane region" description="Helical" evidence="8">
    <location>
        <begin position="136"/>
        <end position="154"/>
    </location>
</feature>
<evidence type="ECO:0000313" key="9">
    <source>
        <dbReference type="EMBL" id="KKW17411.1"/>
    </source>
</evidence>
<feature type="transmembrane region" description="Helical" evidence="8">
    <location>
        <begin position="49"/>
        <end position="71"/>
    </location>
</feature>
<feature type="transmembrane region" description="Helical" evidence="8">
    <location>
        <begin position="244"/>
        <end position="267"/>
    </location>
</feature>
<dbReference type="GO" id="GO:0009252">
    <property type="term" value="P:peptidoglycan biosynthetic process"/>
    <property type="evidence" value="ECO:0007669"/>
    <property type="project" value="UniProtKB-KW"/>
</dbReference>